<dbReference type="EMBL" id="CAJNDS010000499">
    <property type="protein sequence ID" value="CAE7212627.1"/>
    <property type="molecule type" value="Genomic_DNA"/>
</dbReference>
<protein>
    <submittedName>
        <fullName evidence="1">Uncharacterized protein</fullName>
    </submittedName>
</protein>
<evidence type="ECO:0000313" key="1">
    <source>
        <dbReference type="EMBL" id="CAE7212627.1"/>
    </source>
</evidence>
<evidence type="ECO:0000313" key="2">
    <source>
        <dbReference type="Proteomes" id="UP000604046"/>
    </source>
</evidence>
<proteinExistence type="predicted"/>
<dbReference type="Proteomes" id="UP000604046">
    <property type="component" value="Unassembled WGS sequence"/>
</dbReference>
<organism evidence="1 2">
    <name type="scientific">Symbiodinium natans</name>
    <dbReference type="NCBI Taxonomy" id="878477"/>
    <lineage>
        <taxon>Eukaryota</taxon>
        <taxon>Sar</taxon>
        <taxon>Alveolata</taxon>
        <taxon>Dinophyceae</taxon>
        <taxon>Suessiales</taxon>
        <taxon>Symbiodiniaceae</taxon>
        <taxon>Symbiodinium</taxon>
    </lineage>
</organism>
<keyword evidence="2" id="KW-1185">Reference proteome</keyword>
<gene>
    <name evidence="1" type="ORF">SNAT2548_LOCUS7228</name>
</gene>
<sequence>MLFSSSTDPDYQALDPVAASRLHQHHMTLRVESIYYVLESQWMLSPHSDRTQINKDIADKRLLWSNKAPKQLEKAAKKAFTEDGCILLREVHQVLSLLHTCHLTVQDEAFLRLIQLYYLDSISTASISIWAYLRVHSSETIRRHVHTRAPWMNRPKEWIDKFLVPILLRLRDDFHVAFSRPQTKDLYIQYGALDKLGRQHLQQQMLPRLGRAILQEHGHIFGEILSMPISTPTAD</sequence>
<reference evidence="1" key="1">
    <citation type="submission" date="2021-02" db="EMBL/GenBank/DDBJ databases">
        <authorList>
            <person name="Dougan E. K."/>
            <person name="Rhodes N."/>
            <person name="Thang M."/>
            <person name="Chan C."/>
        </authorList>
    </citation>
    <scope>NUCLEOTIDE SEQUENCE</scope>
</reference>
<dbReference type="AlphaFoldDB" id="A0A812JZW3"/>
<accession>A0A812JZW3</accession>
<name>A0A812JZW3_9DINO</name>
<comment type="caution">
    <text evidence="1">The sequence shown here is derived from an EMBL/GenBank/DDBJ whole genome shotgun (WGS) entry which is preliminary data.</text>
</comment>